<name>A0A060Y7Q8_ONCMY</name>
<dbReference type="Gene3D" id="1.10.472.10">
    <property type="entry name" value="Cyclin-like"/>
    <property type="match status" value="1"/>
</dbReference>
<dbReference type="GO" id="GO:0051301">
    <property type="term" value="P:cell division"/>
    <property type="evidence" value="ECO:0007669"/>
    <property type="project" value="UniProtKB-KW"/>
</dbReference>
<evidence type="ECO:0000313" key="5">
    <source>
        <dbReference type="EMBL" id="CDQ87562.1"/>
    </source>
</evidence>
<dbReference type="PaxDb" id="8022-A0A060Y7Q8"/>
<dbReference type="EMBL" id="FR908000">
    <property type="protein sequence ID" value="CDQ87562.1"/>
    <property type="molecule type" value="Genomic_DNA"/>
</dbReference>
<evidence type="ECO:0000259" key="4">
    <source>
        <dbReference type="Pfam" id="PF00134"/>
    </source>
</evidence>
<keyword evidence="3" id="KW-0131">Cell cycle</keyword>
<organism evidence="5 6">
    <name type="scientific">Oncorhynchus mykiss</name>
    <name type="common">Rainbow trout</name>
    <name type="synonym">Salmo gairdneri</name>
    <dbReference type="NCBI Taxonomy" id="8022"/>
    <lineage>
        <taxon>Eukaryota</taxon>
        <taxon>Metazoa</taxon>
        <taxon>Chordata</taxon>
        <taxon>Craniata</taxon>
        <taxon>Vertebrata</taxon>
        <taxon>Euteleostomi</taxon>
        <taxon>Actinopterygii</taxon>
        <taxon>Neopterygii</taxon>
        <taxon>Teleostei</taxon>
        <taxon>Protacanthopterygii</taxon>
        <taxon>Salmoniformes</taxon>
        <taxon>Salmonidae</taxon>
        <taxon>Salmoninae</taxon>
        <taxon>Oncorhynchus</taxon>
    </lineage>
</organism>
<sequence length="92" mass="10421">MKFAEPLESQRLSFLLEKAASREALVWKVYVPKKPSPGSQDTDISPAQRDEAVCWLINLHNDTKLYPETLSLAISILDRFLGTIKVRYPAGF</sequence>
<dbReference type="InterPro" id="IPR006671">
    <property type="entry name" value="Cyclin_N"/>
</dbReference>
<gene>
    <name evidence="5" type="ORF">GSONMT00025053001</name>
</gene>
<dbReference type="Pfam" id="PF00134">
    <property type="entry name" value="Cyclin_N"/>
    <property type="match status" value="1"/>
</dbReference>
<reference evidence="5" key="1">
    <citation type="journal article" date="2014" name="Nat. Commun.">
        <title>The rainbow trout genome provides novel insights into evolution after whole-genome duplication in vertebrates.</title>
        <authorList>
            <person name="Berthelot C."/>
            <person name="Brunet F."/>
            <person name="Chalopin D."/>
            <person name="Juanchich A."/>
            <person name="Bernard M."/>
            <person name="Noel B."/>
            <person name="Bento P."/>
            <person name="Da Silva C."/>
            <person name="Labadie K."/>
            <person name="Alberti A."/>
            <person name="Aury J.M."/>
            <person name="Louis A."/>
            <person name="Dehais P."/>
            <person name="Bardou P."/>
            <person name="Montfort J."/>
            <person name="Klopp C."/>
            <person name="Cabau C."/>
            <person name="Gaspin C."/>
            <person name="Thorgaard G.H."/>
            <person name="Boussaha M."/>
            <person name="Quillet E."/>
            <person name="Guyomard R."/>
            <person name="Galiana D."/>
            <person name="Bobe J."/>
            <person name="Volff J.N."/>
            <person name="Genet C."/>
            <person name="Wincker P."/>
            <person name="Jaillon O."/>
            <person name="Roest Crollius H."/>
            <person name="Guiguen Y."/>
        </authorList>
    </citation>
    <scope>NUCLEOTIDE SEQUENCE [LARGE SCALE GENOMIC DNA]</scope>
</reference>
<keyword evidence="1" id="KW-0132">Cell division</keyword>
<dbReference type="AlphaFoldDB" id="A0A060Y7Q8"/>
<evidence type="ECO:0000256" key="1">
    <source>
        <dbReference type="ARBA" id="ARBA00022618"/>
    </source>
</evidence>
<accession>A0A060Y7Q8</accession>
<feature type="domain" description="Cyclin N-terminal" evidence="4">
    <location>
        <begin position="31"/>
        <end position="83"/>
    </location>
</feature>
<evidence type="ECO:0000313" key="6">
    <source>
        <dbReference type="Proteomes" id="UP000193380"/>
    </source>
</evidence>
<dbReference type="STRING" id="8022.A0A060Y7Q8"/>
<evidence type="ECO:0000256" key="2">
    <source>
        <dbReference type="ARBA" id="ARBA00023127"/>
    </source>
</evidence>
<keyword evidence="2" id="KW-0195">Cyclin</keyword>
<dbReference type="PROSITE" id="PS00292">
    <property type="entry name" value="CYCLINS"/>
    <property type="match status" value="1"/>
</dbReference>
<dbReference type="InterPro" id="IPR048258">
    <property type="entry name" value="Cyclins_cyclin-box"/>
</dbReference>
<dbReference type="InterPro" id="IPR036915">
    <property type="entry name" value="Cyclin-like_sf"/>
</dbReference>
<evidence type="ECO:0000256" key="3">
    <source>
        <dbReference type="ARBA" id="ARBA00023306"/>
    </source>
</evidence>
<proteinExistence type="predicted"/>
<protein>
    <recommendedName>
        <fullName evidence="4">Cyclin N-terminal domain-containing protein</fullName>
    </recommendedName>
</protein>
<reference evidence="5" key="2">
    <citation type="submission" date="2014-03" db="EMBL/GenBank/DDBJ databases">
        <authorList>
            <person name="Genoscope - CEA"/>
        </authorList>
    </citation>
    <scope>NUCLEOTIDE SEQUENCE</scope>
</reference>
<dbReference type="Proteomes" id="UP000193380">
    <property type="component" value="Unassembled WGS sequence"/>
</dbReference>
<dbReference type="SUPFAM" id="SSF47954">
    <property type="entry name" value="Cyclin-like"/>
    <property type="match status" value="1"/>
</dbReference>